<dbReference type="InterPro" id="IPR046357">
    <property type="entry name" value="PPIase_dom_sf"/>
</dbReference>
<dbReference type="AlphaFoldDB" id="A0A1F5Z3Q0"/>
<feature type="domain" description="PpiC" evidence="2">
    <location>
        <begin position="238"/>
        <end position="340"/>
    </location>
</feature>
<dbReference type="PANTHER" id="PTHR47245">
    <property type="entry name" value="PEPTIDYLPROLYL ISOMERASE"/>
    <property type="match status" value="1"/>
</dbReference>
<comment type="caution">
    <text evidence="3">The sequence shown here is derived from an EMBL/GenBank/DDBJ whole genome shotgun (WGS) entry which is preliminary data.</text>
</comment>
<keyword evidence="1" id="KW-0413">Isomerase</keyword>
<accession>A0A1F5Z3Q0</accession>
<proteinExistence type="predicted"/>
<dbReference type="Pfam" id="PF13616">
    <property type="entry name" value="Rotamase_3"/>
    <property type="match status" value="1"/>
</dbReference>
<dbReference type="PROSITE" id="PS50198">
    <property type="entry name" value="PPIC_PPIASE_2"/>
    <property type="match status" value="3"/>
</dbReference>
<protein>
    <recommendedName>
        <fullName evidence="2">PpiC domain-containing protein</fullName>
    </recommendedName>
</protein>
<dbReference type="PROSITE" id="PS51257">
    <property type="entry name" value="PROKAR_LIPOPROTEIN"/>
    <property type="match status" value="1"/>
</dbReference>
<reference evidence="3 4" key="1">
    <citation type="journal article" date="2016" name="Nat. Commun.">
        <title>Thousands of microbial genomes shed light on interconnected biogeochemical processes in an aquifer system.</title>
        <authorList>
            <person name="Anantharaman K."/>
            <person name="Brown C.T."/>
            <person name="Hug L.A."/>
            <person name="Sharon I."/>
            <person name="Castelle C.J."/>
            <person name="Probst A.J."/>
            <person name="Thomas B.C."/>
            <person name="Singh A."/>
            <person name="Wilkins M.J."/>
            <person name="Karaoz U."/>
            <person name="Brodie E.L."/>
            <person name="Williams K.H."/>
            <person name="Hubbard S.S."/>
            <person name="Banfield J.F."/>
        </authorList>
    </citation>
    <scope>NUCLEOTIDE SEQUENCE [LARGE SCALE GENOMIC DNA]</scope>
</reference>
<dbReference type="InterPro" id="IPR000297">
    <property type="entry name" value="PPIase_PpiC"/>
</dbReference>
<dbReference type="InterPro" id="IPR050245">
    <property type="entry name" value="PrsA_foldase"/>
</dbReference>
<evidence type="ECO:0000259" key="2">
    <source>
        <dbReference type="PROSITE" id="PS50198"/>
    </source>
</evidence>
<organism evidence="3 4">
    <name type="scientific">Candidatus Glassbacteria bacterium RIFCSPLOWO2_12_FULL_58_11</name>
    <dbReference type="NCBI Taxonomy" id="1817867"/>
    <lineage>
        <taxon>Bacteria</taxon>
        <taxon>Candidatus Glassiibacteriota</taxon>
    </lineage>
</organism>
<evidence type="ECO:0000313" key="3">
    <source>
        <dbReference type="EMBL" id="OGG06954.1"/>
    </source>
</evidence>
<dbReference type="GO" id="GO:0003755">
    <property type="term" value="F:peptidyl-prolyl cis-trans isomerase activity"/>
    <property type="evidence" value="ECO:0007669"/>
    <property type="project" value="UniProtKB-KW"/>
</dbReference>
<dbReference type="PANTHER" id="PTHR47245:SF2">
    <property type="entry name" value="PEPTIDYL-PROLYL CIS-TRANS ISOMERASE HP_0175-RELATED"/>
    <property type="match status" value="1"/>
</dbReference>
<feature type="domain" description="PpiC" evidence="2">
    <location>
        <begin position="131"/>
        <end position="237"/>
    </location>
</feature>
<dbReference type="Pfam" id="PF00639">
    <property type="entry name" value="Rotamase"/>
    <property type="match status" value="2"/>
</dbReference>
<dbReference type="STRING" id="1817867.A3F83_16610"/>
<keyword evidence="1" id="KW-0697">Rotamase</keyword>
<evidence type="ECO:0000256" key="1">
    <source>
        <dbReference type="PROSITE-ProRule" id="PRU00278"/>
    </source>
</evidence>
<sequence>MPRFSLLSSTVVSLALIVSGCGGKEQNPNLASVLLEQLLVKPLPSATEKALAREDAERVLGELKAGADFSEAVRKYSSHPSAAHGGELTITEGWMEPAFDKAAQALGDSSLSGVIDSPVAFYIAYRIQGEYLQARTSHILLSFEKGLEGTAKEKDSEEKHKKAWELYQRLKSGESFYDLAREFSGDPGSAQNGGDIGWHGRNSLARPYEEAAFSQAEGQISEPVETPYGWHIIRTVKKKDLSLKLKIIEFKPKASAEDRSRAKKALEEARKLALGGASLQRLAEQFADSPEGIFSAGEKFEVRNNLLVPELAGEIRKMGIGDVSNILENENGYYIVRLLEKS</sequence>
<dbReference type="SUPFAM" id="SSF54534">
    <property type="entry name" value="FKBP-like"/>
    <property type="match status" value="3"/>
</dbReference>
<name>A0A1F5Z3Q0_9BACT</name>
<feature type="domain" description="PpiC" evidence="2">
    <location>
        <begin position="30"/>
        <end position="128"/>
    </location>
</feature>
<dbReference type="Gene3D" id="3.10.50.40">
    <property type="match status" value="3"/>
</dbReference>
<evidence type="ECO:0000313" key="4">
    <source>
        <dbReference type="Proteomes" id="UP000179129"/>
    </source>
</evidence>
<dbReference type="EMBL" id="MFIX01000002">
    <property type="protein sequence ID" value="OGG06954.1"/>
    <property type="molecule type" value="Genomic_DNA"/>
</dbReference>
<dbReference type="Proteomes" id="UP000179129">
    <property type="component" value="Unassembled WGS sequence"/>
</dbReference>
<gene>
    <name evidence="3" type="ORF">A3F83_16610</name>
</gene>